<dbReference type="InterPro" id="IPR040624">
    <property type="entry name" value="HalOD1"/>
</dbReference>
<protein>
    <recommendedName>
        <fullName evidence="1">Halobacterial output domain-containing protein</fullName>
    </recommendedName>
</protein>
<reference evidence="2" key="1">
    <citation type="submission" date="2021-06" db="EMBL/GenBank/DDBJ databases">
        <title>Halomicroarcula sp. F24A a new haloarchaeum isolated from saline soil.</title>
        <authorList>
            <person name="Duran-Viseras A."/>
            <person name="Sanchez-Porro C."/>
            <person name="Ventosa A."/>
        </authorList>
    </citation>
    <scope>NUCLEOTIDE SEQUENCE</scope>
    <source>
        <strain evidence="2">F24A</strain>
    </source>
</reference>
<name>A0A8J7YIB6_9EURY</name>
<organism evidence="2 3">
    <name type="scientific">Haloarcula salinisoli</name>
    <dbReference type="NCBI Taxonomy" id="2487746"/>
    <lineage>
        <taxon>Archaea</taxon>
        <taxon>Methanobacteriati</taxon>
        <taxon>Methanobacteriota</taxon>
        <taxon>Stenosarchaea group</taxon>
        <taxon>Halobacteria</taxon>
        <taxon>Halobacteriales</taxon>
        <taxon>Haloarculaceae</taxon>
        <taxon>Haloarcula</taxon>
    </lineage>
</organism>
<dbReference type="Pfam" id="PF18545">
    <property type="entry name" value="HalOD1"/>
    <property type="match status" value="1"/>
</dbReference>
<evidence type="ECO:0000313" key="3">
    <source>
        <dbReference type="Proteomes" id="UP000783863"/>
    </source>
</evidence>
<keyword evidence="3" id="KW-1185">Reference proteome</keyword>
<dbReference type="RefSeq" id="WP_220588112.1">
    <property type="nucleotide sequence ID" value="NZ_RKLQ01000002.1"/>
</dbReference>
<evidence type="ECO:0000259" key="1">
    <source>
        <dbReference type="Pfam" id="PF18545"/>
    </source>
</evidence>
<evidence type="ECO:0000313" key="2">
    <source>
        <dbReference type="EMBL" id="MBX0303871.1"/>
    </source>
</evidence>
<sequence length="93" mass="10299">MPTETPPEDAARTIVTRVAAIRDVELTALPPLQETIDVDSLDALLDGKFSGTCTFTYADCTIRVGGHGRIRVSRRLDDSTIDTAGQRRQRRRN</sequence>
<dbReference type="AlphaFoldDB" id="A0A8J7YIB6"/>
<proteinExistence type="predicted"/>
<dbReference type="Proteomes" id="UP000783863">
    <property type="component" value="Unassembled WGS sequence"/>
</dbReference>
<dbReference type="EMBL" id="RKLQ01000002">
    <property type="protein sequence ID" value="MBX0303871.1"/>
    <property type="molecule type" value="Genomic_DNA"/>
</dbReference>
<gene>
    <name evidence="2" type="ORF">EGD98_09340</name>
</gene>
<feature type="domain" description="Halobacterial output" evidence="1">
    <location>
        <begin position="8"/>
        <end position="73"/>
    </location>
</feature>
<comment type="caution">
    <text evidence="2">The sequence shown here is derived from an EMBL/GenBank/DDBJ whole genome shotgun (WGS) entry which is preliminary data.</text>
</comment>
<accession>A0A8J7YIB6</accession>